<dbReference type="Proteomes" id="UP000076079">
    <property type="component" value="Chromosome"/>
</dbReference>
<dbReference type="AlphaFoldDB" id="A0A143PRP7"/>
<dbReference type="SUPFAM" id="SSF103473">
    <property type="entry name" value="MFS general substrate transporter"/>
    <property type="match status" value="1"/>
</dbReference>
<feature type="transmembrane region" description="Helical" evidence="4">
    <location>
        <begin position="233"/>
        <end position="253"/>
    </location>
</feature>
<keyword evidence="1 4" id="KW-0812">Transmembrane</keyword>
<dbReference type="Gene3D" id="1.20.1250.20">
    <property type="entry name" value="MFS general substrate transporter like domains"/>
    <property type="match status" value="1"/>
</dbReference>
<dbReference type="STRING" id="1855912.LuPra_04326"/>
<feature type="transmembrane region" description="Helical" evidence="4">
    <location>
        <begin position="90"/>
        <end position="110"/>
    </location>
</feature>
<dbReference type="RefSeq" id="WP_110172664.1">
    <property type="nucleotide sequence ID" value="NZ_CP015136.1"/>
</dbReference>
<dbReference type="PATRIC" id="fig|1813736.3.peg.4564"/>
<keyword evidence="2 4" id="KW-1133">Transmembrane helix</keyword>
<dbReference type="InterPro" id="IPR011701">
    <property type="entry name" value="MFS"/>
</dbReference>
<reference evidence="6" key="2">
    <citation type="submission" date="2016-04" db="EMBL/GenBank/DDBJ databases">
        <title>First Complete Genome Sequence of a Subdivision 6 Acidobacterium.</title>
        <authorList>
            <person name="Huang S."/>
            <person name="Vieira S."/>
            <person name="Bunk B."/>
            <person name="Riedel T."/>
            <person name="Sproeer C."/>
            <person name="Overmann J."/>
        </authorList>
    </citation>
    <scope>NUCLEOTIDE SEQUENCE [LARGE SCALE GENOMIC DNA]</scope>
    <source>
        <strain evidence="6">DSM 100886 HEG_-6_39</strain>
    </source>
</reference>
<dbReference type="PANTHER" id="PTHR43596">
    <property type="entry name" value="ADP,ATP CARRIER PROTEIN"/>
    <property type="match status" value="1"/>
</dbReference>
<feature type="transmembrane region" description="Helical" evidence="4">
    <location>
        <begin position="183"/>
        <end position="204"/>
    </location>
</feature>
<dbReference type="PANTHER" id="PTHR43596:SF1">
    <property type="entry name" value="ADP,ATP CARRIER PROTEIN"/>
    <property type="match status" value="1"/>
</dbReference>
<feature type="transmembrane region" description="Helical" evidence="4">
    <location>
        <begin position="303"/>
        <end position="321"/>
    </location>
</feature>
<feature type="transmembrane region" description="Helical" evidence="4">
    <location>
        <begin position="26"/>
        <end position="44"/>
    </location>
</feature>
<evidence type="ECO:0000313" key="6">
    <source>
        <dbReference type="Proteomes" id="UP000076079"/>
    </source>
</evidence>
<keyword evidence="3 4" id="KW-0472">Membrane</keyword>
<evidence type="ECO:0000256" key="4">
    <source>
        <dbReference type="SAM" id="Phobius"/>
    </source>
</evidence>
<feature type="transmembrane region" description="Helical" evidence="4">
    <location>
        <begin position="116"/>
        <end position="142"/>
    </location>
</feature>
<evidence type="ECO:0000256" key="3">
    <source>
        <dbReference type="ARBA" id="ARBA00023136"/>
    </source>
</evidence>
<dbReference type="OrthoDB" id="199378at2"/>
<protein>
    <submittedName>
        <fullName evidence="5">Multidrug resistance protein</fullName>
    </submittedName>
</protein>
<evidence type="ECO:0000256" key="2">
    <source>
        <dbReference type="ARBA" id="ARBA00022989"/>
    </source>
</evidence>
<dbReference type="Pfam" id="PF07690">
    <property type="entry name" value="MFS_1"/>
    <property type="match status" value="1"/>
</dbReference>
<organism evidence="5 6">
    <name type="scientific">Luteitalea pratensis</name>
    <dbReference type="NCBI Taxonomy" id="1855912"/>
    <lineage>
        <taxon>Bacteria</taxon>
        <taxon>Pseudomonadati</taxon>
        <taxon>Acidobacteriota</taxon>
        <taxon>Vicinamibacteria</taxon>
        <taxon>Vicinamibacterales</taxon>
        <taxon>Vicinamibacteraceae</taxon>
        <taxon>Luteitalea</taxon>
    </lineage>
</organism>
<evidence type="ECO:0000256" key="1">
    <source>
        <dbReference type="ARBA" id="ARBA00022692"/>
    </source>
</evidence>
<sequence length="435" mass="47119">MPSVTPASPTRSRLALLTGVARDERVALAWSFLYFFSLLCAYGLLRPLREEMGVRHGVNKLQWLFSGTFVCMLLAQPLYGALVSRFERRVFLPVVYGFFIACLLAFYAVFRIDRGMAVVVPAFFIWVSVFNLFVVSVFWSFMSDIFTTDQAKRLYGIIAAGGTCGALAGPALTALLVERVGVPQLMLISALLLSGALMAILRLLPWATERRGPDRAIGGTVLAGARLVMASPFLRLIAGLLLLYVTVNTILYYQQAALVAAAFSDSAARAAYFARVDFAVNALTVSTQVIVTRVLLTRFGVTPLLMLSPLLVATGFAWLAASPTPLLLASIQVVHRAGNFSLIAPARESLFTRVDRESRYKAKAFIDTAIYRGGDLVNGWIMAGIVAMKVPLGEVALVGLVVACVWALLGWRVGRTHDEHLAAAGTVAASEFLGS</sequence>
<feature type="transmembrane region" description="Helical" evidence="4">
    <location>
        <begin position="64"/>
        <end position="83"/>
    </location>
</feature>
<reference evidence="5 6" key="1">
    <citation type="journal article" date="2016" name="Genome Announc.">
        <title>First Complete Genome Sequence of a Subdivision 6 Acidobacterium Strain.</title>
        <authorList>
            <person name="Huang S."/>
            <person name="Vieira S."/>
            <person name="Bunk B."/>
            <person name="Riedel T."/>
            <person name="Sproer C."/>
            <person name="Overmann J."/>
        </authorList>
    </citation>
    <scope>NUCLEOTIDE SEQUENCE [LARGE SCALE GENOMIC DNA]</scope>
    <source>
        <strain evidence="6">DSM 100886 HEG_-6_39</strain>
    </source>
</reference>
<feature type="transmembrane region" description="Helical" evidence="4">
    <location>
        <begin position="380"/>
        <end position="409"/>
    </location>
</feature>
<dbReference type="GO" id="GO:0022857">
    <property type="term" value="F:transmembrane transporter activity"/>
    <property type="evidence" value="ECO:0007669"/>
    <property type="project" value="InterPro"/>
</dbReference>
<evidence type="ECO:0000313" key="5">
    <source>
        <dbReference type="EMBL" id="AMY11081.1"/>
    </source>
</evidence>
<feature type="transmembrane region" description="Helical" evidence="4">
    <location>
        <begin position="154"/>
        <end position="177"/>
    </location>
</feature>
<dbReference type="InterPro" id="IPR036259">
    <property type="entry name" value="MFS_trans_sf"/>
</dbReference>
<gene>
    <name evidence="5" type="ORF">LuPra_04326</name>
</gene>
<name>A0A143PRP7_LUTPR</name>
<accession>A0A143PRP7</accession>
<dbReference type="EMBL" id="CP015136">
    <property type="protein sequence ID" value="AMY11081.1"/>
    <property type="molecule type" value="Genomic_DNA"/>
</dbReference>
<proteinExistence type="predicted"/>
<keyword evidence="6" id="KW-1185">Reference proteome</keyword>
<dbReference type="KEGG" id="abac:LuPra_04326"/>